<dbReference type="InterPro" id="IPR012347">
    <property type="entry name" value="Ferritin-like"/>
</dbReference>
<proteinExistence type="predicted"/>
<keyword evidence="1" id="KW-0732">Signal</keyword>
<dbReference type="AlphaFoldDB" id="Q8FPA3"/>
<evidence type="ECO:0000313" key="3">
    <source>
        <dbReference type="EMBL" id="BAC18692.1"/>
    </source>
</evidence>
<dbReference type="InterPro" id="IPR009078">
    <property type="entry name" value="Ferritin-like_SF"/>
</dbReference>
<keyword evidence="4" id="KW-1185">Reference proteome</keyword>
<dbReference type="HOGENOM" id="CLU_080105_0_0_11"/>
<protein>
    <recommendedName>
        <fullName evidence="2">DUF4439 domain-containing protein</fullName>
    </recommendedName>
</protein>
<feature type="signal peptide" evidence="1">
    <location>
        <begin position="1"/>
        <end position="26"/>
    </location>
</feature>
<dbReference type="eggNOG" id="ENOG5032CNP">
    <property type="taxonomic scope" value="Bacteria"/>
</dbReference>
<dbReference type="EMBL" id="BA000035">
    <property type="protein sequence ID" value="BAC18692.1"/>
    <property type="molecule type" value="Genomic_DNA"/>
</dbReference>
<name>Q8FPA3_COREF</name>
<evidence type="ECO:0000256" key="1">
    <source>
        <dbReference type="SAM" id="SignalP"/>
    </source>
</evidence>
<dbReference type="SUPFAM" id="SSF47240">
    <property type="entry name" value="Ferritin-like"/>
    <property type="match status" value="1"/>
</dbReference>
<evidence type="ECO:0000313" key="4">
    <source>
        <dbReference type="Proteomes" id="UP000001409"/>
    </source>
</evidence>
<dbReference type="Proteomes" id="UP000001409">
    <property type="component" value="Chromosome"/>
</dbReference>
<feature type="domain" description="DUF4439" evidence="2">
    <location>
        <begin position="169"/>
        <end position="282"/>
    </location>
</feature>
<evidence type="ECO:0000259" key="2">
    <source>
        <dbReference type="Pfam" id="PF14530"/>
    </source>
</evidence>
<feature type="chain" id="PRO_5004305729" description="DUF4439 domain-containing protein" evidence="1">
    <location>
        <begin position="27"/>
        <end position="288"/>
    </location>
</feature>
<organism evidence="3 4">
    <name type="scientific">Corynebacterium efficiens (strain DSM 44549 / YS-314 / AJ 12310 / JCM 11189 / NBRC 100395)</name>
    <dbReference type="NCBI Taxonomy" id="196164"/>
    <lineage>
        <taxon>Bacteria</taxon>
        <taxon>Bacillati</taxon>
        <taxon>Actinomycetota</taxon>
        <taxon>Actinomycetes</taxon>
        <taxon>Mycobacteriales</taxon>
        <taxon>Corynebacteriaceae</taxon>
        <taxon>Corynebacterium</taxon>
    </lineage>
</organism>
<reference evidence="3 4" key="1">
    <citation type="journal article" date="2003" name="Genome Res.">
        <title>Comparative complete genome sequence analysis of the amino acid replacements responsible for the thermostability of Corynebacterium efficiens.</title>
        <authorList>
            <person name="Nishio Y."/>
            <person name="Nakamura Y."/>
            <person name="Kawarabayasi Y."/>
            <person name="Usuda Y."/>
            <person name="Kimura E."/>
            <person name="Sugimoto S."/>
            <person name="Matsui K."/>
            <person name="Yamagishi A."/>
            <person name="Kikuchi H."/>
            <person name="Ikeo K."/>
            <person name="Gojobori T."/>
        </authorList>
    </citation>
    <scope>NUCLEOTIDE SEQUENCE [LARGE SCALE GENOMIC DNA]</scope>
    <source>
        <strain evidence="4">DSM 44549 / YS-314 / AJ 12310 / JCM 11189 / NBRC 100395</strain>
    </source>
</reference>
<dbReference type="InterPro" id="IPR029447">
    <property type="entry name" value="DUF4439"/>
</dbReference>
<dbReference type="Gene3D" id="1.20.1260.10">
    <property type="match status" value="1"/>
</dbReference>
<sequence length="288" mass="30645">MSTPPATLHRMRFTKHLILTTTAALATTLAACTPSPTPDEALVGMHQEALHDAQALAVSTPDASALRSEHAEEITAEIERLCGFTDDGILPESCTFETPDIAAAPASDGASHMMASQEQILDHLGEIPTESVPLIIGQYIEQARLAPPPEEITIPEDLSLKGEDLTRAQDLLAGEYAATWALGVALAYVSPDLTDATQDAIDRHREYAAVLRTTITPFADTAPSEPGYDLAGLTEPTDPDSALTLIREVQDNAVTSWHNAASVATDPGWRILASRIAGATARDTVTFD</sequence>
<dbReference type="KEGG" id="cef:CE1882"/>
<dbReference type="Pfam" id="PF14530">
    <property type="entry name" value="DUF4439"/>
    <property type="match status" value="1"/>
</dbReference>
<dbReference type="CDD" id="cd00657">
    <property type="entry name" value="Ferritin_like"/>
    <property type="match status" value="1"/>
</dbReference>
<dbReference type="STRING" id="196164.gene:10742310"/>
<accession>Q8FPA3</accession>